<accession>A0A7M2WZR7</accession>
<reference evidence="2 3" key="1">
    <citation type="submission" date="2020-10" db="EMBL/GenBank/DDBJ databases">
        <title>Wide distribution of Phycisphaera-like planctomycetes from WD2101 soil group in peatlands and genome analysis of the first cultivated representative.</title>
        <authorList>
            <person name="Dedysh S.N."/>
            <person name="Beletsky A.V."/>
            <person name="Ivanova A."/>
            <person name="Kulichevskaya I.S."/>
            <person name="Suzina N.E."/>
            <person name="Philippov D.A."/>
            <person name="Rakitin A.L."/>
            <person name="Mardanov A.V."/>
            <person name="Ravin N.V."/>
        </authorList>
    </citation>
    <scope>NUCLEOTIDE SEQUENCE [LARGE SCALE GENOMIC DNA]</scope>
    <source>
        <strain evidence="2 3">M1803</strain>
    </source>
</reference>
<dbReference type="SUPFAM" id="SSF53474">
    <property type="entry name" value="alpha/beta-Hydrolases"/>
    <property type="match status" value="1"/>
</dbReference>
<dbReference type="InterPro" id="IPR029058">
    <property type="entry name" value="AB_hydrolase_fold"/>
</dbReference>
<dbReference type="KEGG" id="hbs:IPV69_06090"/>
<proteinExistence type="predicted"/>
<protein>
    <submittedName>
        <fullName evidence="2">Alpha/beta fold hydrolase</fullName>
    </submittedName>
</protein>
<name>A0A7M2WZR7_9BACT</name>
<evidence type="ECO:0000313" key="2">
    <source>
        <dbReference type="EMBL" id="QOV90929.1"/>
    </source>
</evidence>
<evidence type="ECO:0000313" key="3">
    <source>
        <dbReference type="Proteomes" id="UP000593765"/>
    </source>
</evidence>
<dbReference type="InterPro" id="IPR012908">
    <property type="entry name" value="PGAP1-ab_dom-like"/>
</dbReference>
<organism evidence="2 3">
    <name type="scientific">Humisphaera borealis</name>
    <dbReference type="NCBI Taxonomy" id="2807512"/>
    <lineage>
        <taxon>Bacteria</taxon>
        <taxon>Pseudomonadati</taxon>
        <taxon>Planctomycetota</taxon>
        <taxon>Phycisphaerae</taxon>
        <taxon>Tepidisphaerales</taxon>
        <taxon>Tepidisphaeraceae</taxon>
        <taxon>Humisphaera</taxon>
    </lineage>
</organism>
<dbReference type="Gene3D" id="3.40.50.1820">
    <property type="entry name" value="alpha/beta hydrolase"/>
    <property type="match status" value="1"/>
</dbReference>
<dbReference type="RefSeq" id="WP_206294034.1">
    <property type="nucleotide sequence ID" value="NZ_CP063458.1"/>
</dbReference>
<keyword evidence="3" id="KW-1185">Reference proteome</keyword>
<dbReference type="Proteomes" id="UP000593765">
    <property type="component" value="Chromosome"/>
</dbReference>
<dbReference type="AlphaFoldDB" id="A0A7M2WZR7"/>
<sequence>MLPIVLHHGFGGMPGFKFGPLQIDYFRGIDRVLAKRGRQIIVPRVHPTAGIPRRAEQLKQQIISQMDQLGRPDDPVVIIGHSMGGLDARYMIRKLDMESRVAALLTITCPHRGSPFADWCVRNFDRRLPLIRWIERMGWDMQAARDLTTESCRRFNDEIIDSDKVKYYSVSAARPWHLVPAFAYGSYRIIKSAEGHNDGLVSVKSSGWGESLGTWAADHWHTINHKMIVEMRNPTGDIRPYYERAMARVDAAMN</sequence>
<dbReference type="EMBL" id="CP063458">
    <property type="protein sequence ID" value="QOV90929.1"/>
    <property type="molecule type" value="Genomic_DNA"/>
</dbReference>
<evidence type="ECO:0000259" key="1">
    <source>
        <dbReference type="Pfam" id="PF07819"/>
    </source>
</evidence>
<feature type="domain" description="GPI inositol-deacylase PGAP1-like alpha/beta" evidence="1">
    <location>
        <begin position="60"/>
        <end position="127"/>
    </location>
</feature>
<gene>
    <name evidence="2" type="ORF">IPV69_06090</name>
</gene>
<keyword evidence="2" id="KW-0378">Hydrolase</keyword>
<dbReference type="PANTHER" id="PTHR11440">
    <property type="entry name" value="LECITHIN-CHOLESTEROL ACYLTRANSFERASE-RELATED"/>
    <property type="match status" value="1"/>
</dbReference>
<dbReference type="GO" id="GO:0016788">
    <property type="term" value="F:hydrolase activity, acting on ester bonds"/>
    <property type="evidence" value="ECO:0007669"/>
    <property type="project" value="InterPro"/>
</dbReference>
<dbReference type="Pfam" id="PF07819">
    <property type="entry name" value="PGAP1"/>
    <property type="match status" value="1"/>
</dbReference>